<dbReference type="Proteomes" id="UP001595617">
    <property type="component" value="Unassembled WGS sequence"/>
</dbReference>
<dbReference type="PANTHER" id="PTHR44013">
    <property type="entry name" value="ZINC-TYPE ALCOHOL DEHYDROGENASE-LIKE PROTEIN C16A3.02C"/>
    <property type="match status" value="1"/>
</dbReference>
<reference evidence="3" key="1">
    <citation type="journal article" date="2019" name="Int. J. Syst. Evol. Microbiol.">
        <title>The Global Catalogue of Microorganisms (GCM) 10K type strain sequencing project: providing services to taxonomists for standard genome sequencing and annotation.</title>
        <authorList>
            <consortium name="The Broad Institute Genomics Platform"/>
            <consortium name="The Broad Institute Genome Sequencing Center for Infectious Disease"/>
            <person name="Wu L."/>
            <person name="Ma J."/>
        </authorList>
    </citation>
    <scope>NUCLEOTIDE SEQUENCE [LARGE SCALE GENOMIC DNA]</scope>
    <source>
        <strain evidence="3">IBRC 10765</strain>
    </source>
</reference>
<accession>A0ABV7ZXF5</accession>
<dbReference type="InterPro" id="IPR036291">
    <property type="entry name" value="NAD(P)-bd_dom_sf"/>
</dbReference>
<comment type="caution">
    <text evidence="2">The sequence shown here is derived from an EMBL/GenBank/DDBJ whole genome shotgun (WGS) entry which is preliminary data.</text>
</comment>
<dbReference type="SUPFAM" id="SSF51735">
    <property type="entry name" value="NAD(P)-binding Rossmann-fold domains"/>
    <property type="match status" value="1"/>
</dbReference>
<evidence type="ECO:0000259" key="1">
    <source>
        <dbReference type="SMART" id="SM00829"/>
    </source>
</evidence>
<dbReference type="InterPro" id="IPR052733">
    <property type="entry name" value="Chloroplast_QOR"/>
</dbReference>
<dbReference type="PROSITE" id="PS01162">
    <property type="entry name" value="QOR_ZETA_CRYSTAL"/>
    <property type="match status" value="1"/>
</dbReference>
<organism evidence="2 3">
    <name type="scientific">Saccharospirillum mangrovi</name>
    <dbReference type="NCBI Taxonomy" id="2161747"/>
    <lineage>
        <taxon>Bacteria</taxon>
        <taxon>Pseudomonadati</taxon>
        <taxon>Pseudomonadota</taxon>
        <taxon>Gammaproteobacteria</taxon>
        <taxon>Oceanospirillales</taxon>
        <taxon>Saccharospirillaceae</taxon>
        <taxon>Saccharospirillum</taxon>
    </lineage>
</organism>
<dbReference type="InterPro" id="IPR020843">
    <property type="entry name" value="ER"/>
</dbReference>
<keyword evidence="3" id="KW-1185">Reference proteome</keyword>
<dbReference type="InterPro" id="IPR002364">
    <property type="entry name" value="Quin_OxRdtase/zeta-crystal_CS"/>
</dbReference>
<dbReference type="RefSeq" id="WP_380696157.1">
    <property type="nucleotide sequence ID" value="NZ_JBHRYR010000003.1"/>
</dbReference>
<dbReference type="Gene3D" id="3.40.50.720">
    <property type="entry name" value="NAD(P)-binding Rossmann-like Domain"/>
    <property type="match status" value="1"/>
</dbReference>
<dbReference type="SMART" id="SM00829">
    <property type="entry name" value="PKS_ER"/>
    <property type="match status" value="1"/>
</dbReference>
<dbReference type="InterPro" id="IPR013154">
    <property type="entry name" value="ADH-like_N"/>
</dbReference>
<gene>
    <name evidence="2" type="ORF">ACFOOG_10265</name>
</gene>
<dbReference type="InterPro" id="IPR011032">
    <property type="entry name" value="GroES-like_sf"/>
</dbReference>
<proteinExistence type="predicted"/>
<evidence type="ECO:0000313" key="3">
    <source>
        <dbReference type="Proteomes" id="UP001595617"/>
    </source>
</evidence>
<dbReference type="PANTHER" id="PTHR44013:SF1">
    <property type="entry name" value="ZINC-TYPE ALCOHOL DEHYDROGENASE-LIKE PROTEIN C16A3.02C"/>
    <property type="match status" value="1"/>
</dbReference>
<protein>
    <submittedName>
        <fullName evidence="2">NAD(P)-dependent alcohol dehydrogenase</fullName>
    </submittedName>
</protein>
<dbReference type="EMBL" id="JBHRYR010000003">
    <property type="protein sequence ID" value="MFC3853214.1"/>
    <property type="molecule type" value="Genomic_DNA"/>
</dbReference>
<evidence type="ECO:0000313" key="2">
    <source>
        <dbReference type="EMBL" id="MFC3853214.1"/>
    </source>
</evidence>
<feature type="domain" description="Enoyl reductase (ER)" evidence="1">
    <location>
        <begin position="10"/>
        <end position="318"/>
    </location>
</feature>
<name>A0ABV7ZXF5_9GAMM</name>
<dbReference type="Gene3D" id="3.90.180.10">
    <property type="entry name" value="Medium-chain alcohol dehydrogenases, catalytic domain"/>
    <property type="match status" value="1"/>
</dbReference>
<dbReference type="SUPFAM" id="SSF50129">
    <property type="entry name" value="GroES-like"/>
    <property type="match status" value="1"/>
</dbReference>
<sequence>MKAIICPSYGSPDVLELRDIEQPTPKDNEVLIKIQAAACNAADWHRLRADPFFVRLSDGLMRPKNPRLGADALGTVEAVGARVTQFKVGDRVYGEIGNGAFAEYAAVPEHLLAHAPSNLGVDAAAIPLSGMTALQGIRDSGQVVAGEKVLINGASGGVGTFAVQIAKALGAEVTGVCSGANADMVRRIGADHVIDYTQEDFTQSNQRYDLVFDIAANRRVNEIKHILTPQGRALLCGFSSLLHMIGYGLQGKLASKKGGYSIGIMPMALPKQADLLTLCTMAEAEQIKPVIDRYYPLEETANALRHLETGRAKGKIVITIET</sequence>
<dbReference type="Pfam" id="PF08240">
    <property type="entry name" value="ADH_N"/>
    <property type="match status" value="1"/>
</dbReference>
<dbReference type="CDD" id="cd08267">
    <property type="entry name" value="MDR1"/>
    <property type="match status" value="1"/>
</dbReference>
<dbReference type="Pfam" id="PF13602">
    <property type="entry name" value="ADH_zinc_N_2"/>
    <property type="match status" value="1"/>
</dbReference>